<dbReference type="EMBL" id="WEGK01000025">
    <property type="protein sequence ID" value="MQY23935.1"/>
    <property type="molecule type" value="Genomic_DNA"/>
</dbReference>
<dbReference type="Proteomes" id="UP000438448">
    <property type="component" value="Unassembled WGS sequence"/>
</dbReference>
<sequence>MFQVYLTEDILTETLYWLRKNNPLLNEEQVGGIRRRLIRIFGDDSVITGYTIDESLSYRDVFDAHVHCAAVHGTIDMVLTANSADFDFADADELSYEVYSPDEFFQLIDDSNPRLVRQVTEEQMAYWVRRSGKALPGALRDSGTPGFAERVRVHLQSIDVREVLGSA</sequence>
<evidence type="ECO:0000313" key="2">
    <source>
        <dbReference type="Proteomes" id="UP000438448"/>
    </source>
</evidence>
<reference evidence="1 2" key="1">
    <citation type="submission" date="2019-10" db="EMBL/GenBank/DDBJ databases">
        <title>Nocardia macrotermitis sp. nov. and Nocardia aurantia sp. nov., isolated from the gut of fungus growing-termite Macrotermes natalensis.</title>
        <authorList>
            <person name="Benndorf R."/>
            <person name="Schwitalla J."/>
            <person name="Martin K."/>
            <person name="De Beer W."/>
            <person name="Kaster A.-K."/>
            <person name="Vollmers J."/>
            <person name="Poulsen M."/>
            <person name="Beemelmanns C."/>
        </authorList>
    </citation>
    <scope>NUCLEOTIDE SEQUENCE [LARGE SCALE GENOMIC DNA]</scope>
    <source>
        <strain evidence="1 2">RB20</strain>
    </source>
</reference>
<comment type="caution">
    <text evidence="1">The sequence shown here is derived from an EMBL/GenBank/DDBJ whole genome shotgun (WGS) entry which is preliminary data.</text>
</comment>
<dbReference type="AlphaFoldDB" id="A0A7K0DDP9"/>
<evidence type="ECO:0000313" key="1">
    <source>
        <dbReference type="EMBL" id="MQY23935.1"/>
    </source>
</evidence>
<protein>
    <recommendedName>
        <fullName evidence="3">PIN domain-containing protein</fullName>
    </recommendedName>
</protein>
<proteinExistence type="predicted"/>
<gene>
    <name evidence="1" type="ORF">NRB20_70680</name>
</gene>
<organism evidence="1 2">
    <name type="scientific">Nocardia macrotermitis</name>
    <dbReference type="NCBI Taxonomy" id="2585198"/>
    <lineage>
        <taxon>Bacteria</taxon>
        <taxon>Bacillati</taxon>
        <taxon>Actinomycetota</taxon>
        <taxon>Actinomycetes</taxon>
        <taxon>Mycobacteriales</taxon>
        <taxon>Nocardiaceae</taxon>
        <taxon>Nocardia</taxon>
    </lineage>
</organism>
<evidence type="ECO:0008006" key="3">
    <source>
        <dbReference type="Google" id="ProtNLM"/>
    </source>
</evidence>
<name>A0A7K0DDP9_9NOCA</name>
<accession>A0A7K0DDP9</accession>
<keyword evidence="2" id="KW-1185">Reference proteome</keyword>